<keyword evidence="1" id="KW-0812">Transmembrane</keyword>
<dbReference type="RefSeq" id="WP_379657374.1">
    <property type="nucleotide sequence ID" value="NZ_JBHTIV010000005.1"/>
</dbReference>
<dbReference type="Proteomes" id="UP001597049">
    <property type="component" value="Unassembled WGS sequence"/>
</dbReference>
<dbReference type="NCBIfam" id="NF037970">
    <property type="entry name" value="vanZ_1"/>
    <property type="match status" value="1"/>
</dbReference>
<feature type="transmembrane region" description="Helical" evidence="1">
    <location>
        <begin position="104"/>
        <end position="124"/>
    </location>
</feature>
<sequence length="135" mass="15647">MHRLINLILNRKVVLPLAIICTLSIGYLSLSDISTFPKIEVKHEDKIYHFVSYFVLNTIWLFAIVHISSKSLLPNILISLGILSFGIVIEIFQEIMTDYRVFDFYDILANSVGVLVSYLCFELFRKRIFENINSN</sequence>
<name>A0ABW3GU23_9FLAO</name>
<keyword evidence="1" id="KW-0472">Membrane</keyword>
<proteinExistence type="predicted"/>
<protein>
    <submittedName>
        <fullName evidence="3">VanZ family protein</fullName>
    </submittedName>
</protein>
<evidence type="ECO:0000313" key="3">
    <source>
        <dbReference type="EMBL" id="MFD0932054.1"/>
    </source>
</evidence>
<gene>
    <name evidence="3" type="ORF">ACFQ0R_05505</name>
</gene>
<evidence type="ECO:0000256" key="1">
    <source>
        <dbReference type="SAM" id="Phobius"/>
    </source>
</evidence>
<evidence type="ECO:0000313" key="4">
    <source>
        <dbReference type="Proteomes" id="UP001597049"/>
    </source>
</evidence>
<feature type="transmembrane region" description="Helical" evidence="1">
    <location>
        <begin position="72"/>
        <end position="92"/>
    </location>
</feature>
<organism evidence="3 4">
    <name type="scientific">Psychroflexus salinarum</name>
    <dbReference type="NCBI Taxonomy" id="546024"/>
    <lineage>
        <taxon>Bacteria</taxon>
        <taxon>Pseudomonadati</taxon>
        <taxon>Bacteroidota</taxon>
        <taxon>Flavobacteriia</taxon>
        <taxon>Flavobacteriales</taxon>
        <taxon>Flavobacteriaceae</taxon>
        <taxon>Psychroflexus</taxon>
    </lineage>
</organism>
<reference evidence="4" key="1">
    <citation type="journal article" date="2019" name="Int. J. Syst. Evol. Microbiol.">
        <title>The Global Catalogue of Microorganisms (GCM) 10K type strain sequencing project: providing services to taxonomists for standard genome sequencing and annotation.</title>
        <authorList>
            <consortium name="The Broad Institute Genomics Platform"/>
            <consortium name="The Broad Institute Genome Sequencing Center for Infectious Disease"/>
            <person name="Wu L."/>
            <person name="Ma J."/>
        </authorList>
    </citation>
    <scope>NUCLEOTIDE SEQUENCE [LARGE SCALE GENOMIC DNA]</scope>
    <source>
        <strain evidence="4">CCUG 56752</strain>
    </source>
</reference>
<feature type="domain" description="VanZ-like" evidence="2">
    <location>
        <begin position="45"/>
        <end position="124"/>
    </location>
</feature>
<dbReference type="InterPro" id="IPR006976">
    <property type="entry name" value="VanZ-like"/>
</dbReference>
<comment type="caution">
    <text evidence="3">The sequence shown here is derived from an EMBL/GenBank/DDBJ whole genome shotgun (WGS) entry which is preliminary data.</text>
</comment>
<dbReference type="Pfam" id="PF04892">
    <property type="entry name" value="VanZ"/>
    <property type="match status" value="1"/>
</dbReference>
<evidence type="ECO:0000259" key="2">
    <source>
        <dbReference type="Pfam" id="PF04892"/>
    </source>
</evidence>
<dbReference type="PANTHER" id="PTHR28008">
    <property type="entry name" value="DOMAIN PROTEIN, PUTATIVE (AFU_ORTHOLOGUE AFUA_3G10980)-RELATED"/>
    <property type="match status" value="1"/>
</dbReference>
<dbReference type="EMBL" id="JBHTIV010000005">
    <property type="protein sequence ID" value="MFD0932054.1"/>
    <property type="molecule type" value="Genomic_DNA"/>
</dbReference>
<accession>A0ABW3GU23</accession>
<keyword evidence="4" id="KW-1185">Reference proteome</keyword>
<dbReference type="PANTHER" id="PTHR28008:SF1">
    <property type="entry name" value="DOMAIN PROTEIN, PUTATIVE (AFU_ORTHOLOGUE AFUA_3G10980)-RELATED"/>
    <property type="match status" value="1"/>
</dbReference>
<keyword evidence="1" id="KW-1133">Transmembrane helix</keyword>
<feature type="transmembrane region" description="Helical" evidence="1">
    <location>
        <begin position="47"/>
        <end position="65"/>
    </location>
</feature>